<protein>
    <submittedName>
        <fullName evidence="1">Uncharacterized protein</fullName>
    </submittedName>
</protein>
<dbReference type="Proteomes" id="UP001346149">
    <property type="component" value="Unassembled WGS sequence"/>
</dbReference>
<evidence type="ECO:0000313" key="1">
    <source>
        <dbReference type="EMBL" id="KAK4769272.1"/>
    </source>
</evidence>
<comment type="caution">
    <text evidence="1">The sequence shown here is derived from an EMBL/GenBank/DDBJ whole genome shotgun (WGS) entry which is preliminary data.</text>
</comment>
<evidence type="ECO:0000313" key="2">
    <source>
        <dbReference type="Proteomes" id="UP001346149"/>
    </source>
</evidence>
<dbReference type="PANTHER" id="PTHR33052">
    <property type="entry name" value="DUF4228 DOMAIN PROTEIN-RELATED"/>
    <property type="match status" value="1"/>
</dbReference>
<sequence length="182" mass="20159">MGSCISSSSKSPLQDLPPNKVRIVHLDGLVEDFNHPVFVDQLITSKPPKHFICMPAQLLSSFSQPMAMNSKLEMGQLYFLLPFSTLQADISPVNLASLVKKLMEKANANRGAELKGPTRSPAGGFVGSGLLMESRGKRSMRVYEPEVGSMVYLRPRAVRSWRPALDSIRESSFHRRSESVDL</sequence>
<reference evidence="1 2" key="1">
    <citation type="journal article" date="2023" name="Hortic Res">
        <title>Pangenome of water caltrop reveals structural variations and asymmetric subgenome divergence after allopolyploidization.</title>
        <authorList>
            <person name="Zhang X."/>
            <person name="Chen Y."/>
            <person name="Wang L."/>
            <person name="Yuan Y."/>
            <person name="Fang M."/>
            <person name="Shi L."/>
            <person name="Lu R."/>
            <person name="Comes H.P."/>
            <person name="Ma Y."/>
            <person name="Chen Y."/>
            <person name="Huang G."/>
            <person name="Zhou Y."/>
            <person name="Zheng Z."/>
            <person name="Qiu Y."/>
        </authorList>
    </citation>
    <scope>NUCLEOTIDE SEQUENCE [LARGE SCALE GENOMIC DNA]</scope>
    <source>
        <strain evidence="1">F231</strain>
    </source>
</reference>
<dbReference type="InterPro" id="IPR025322">
    <property type="entry name" value="PADRE_dom"/>
</dbReference>
<proteinExistence type="predicted"/>
<name>A0AAN7KMC6_TRANT</name>
<keyword evidence="2" id="KW-1185">Reference proteome</keyword>
<accession>A0AAN7KMC6</accession>
<dbReference type="EMBL" id="JAXQNO010000021">
    <property type="protein sequence ID" value="KAK4769272.1"/>
    <property type="molecule type" value="Genomic_DNA"/>
</dbReference>
<dbReference type="Pfam" id="PF14009">
    <property type="entry name" value="PADRE"/>
    <property type="match status" value="1"/>
</dbReference>
<dbReference type="AlphaFoldDB" id="A0AAN7KMC6"/>
<organism evidence="1 2">
    <name type="scientific">Trapa natans</name>
    <name type="common">Water chestnut</name>
    <dbReference type="NCBI Taxonomy" id="22666"/>
    <lineage>
        <taxon>Eukaryota</taxon>
        <taxon>Viridiplantae</taxon>
        <taxon>Streptophyta</taxon>
        <taxon>Embryophyta</taxon>
        <taxon>Tracheophyta</taxon>
        <taxon>Spermatophyta</taxon>
        <taxon>Magnoliopsida</taxon>
        <taxon>eudicotyledons</taxon>
        <taxon>Gunneridae</taxon>
        <taxon>Pentapetalae</taxon>
        <taxon>rosids</taxon>
        <taxon>malvids</taxon>
        <taxon>Myrtales</taxon>
        <taxon>Lythraceae</taxon>
        <taxon>Trapa</taxon>
    </lineage>
</organism>
<gene>
    <name evidence="1" type="ORF">SAY86_027422</name>
</gene>